<evidence type="ECO:0000313" key="5">
    <source>
        <dbReference type="Proteomes" id="UP000032483"/>
    </source>
</evidence>
<dbReference type="Proteomes" id="UP000053433">
    <property type="component" value="Unassembled WGS sequence"/>
</dbReference>
<protein>
    <recommendedName>
        <fullName evidence="9">Alcohol acetyltransferase</fullName>
    </recommendedName>
</protein>
<dbReference type="Proteomes" id="UP000449193">
    <property type="component" value="Unassembled WGS sequence"/>
</dbReference>
<sequence>MKKRAAPTRWHKLDNTANIFPVVASRRYSNVFRLTAVMREAVDPALLQQALEQTLPYFAAFNVRLRHGLFWNYLETNRATPQVLPEQDAPCRYIDPVETGRFLFRVLYYGSRVHLETFHVLTDGTGAMQFLKAVCYRYCQLAHPDAFTPEQLATPYGTETAGEVQDGYLKHYVPAKSKTFREPGAYHLRGEHRIAGGLGVATALMPVDALKAECRRFGATVGEYLTAAIAYGVYEEYTACNGAKRPVSIFVPVNLRPIFGTETSLNFFSNLTIILPLARRAVPFEDVMEAVKRQFAEKLTREEFEQKLAFTAGSEKNLITRIIPLPLKNGILRIVYEHSNNGSTLVFSNLGPVRVEEPFRRYFEGFRFLLSTTPREPVKATACACGNTLALTFTTEVEDNRLARSVVRRLAKAGVPVTLETGGDTDETLQGV</sequence>
<dbReference type="Proteomes" id="UP000032483">
    <property type="component" value="Unassembled WGS sequence"/>
</dbReference>
<evidence type="ECO:0000313" key="8">
    <source>
        <dbReference type="Proteomes" id="UP000449193"/>
    </source>
</evidence>
<gene>
    <name evidence="2" type="ORF">ASJ35_18675</name>
    <name evidence="3" type="ORF">FYJ76_07800</name>
    <name evidence="4" type="ORF">GMD52_12430</name>
    <name evidence="1" type="ORF">TQ39_17030</name>
</gene>
<evidence type="ECO:0000313" key="1">
    <source>
        <dbReference type="EMBL" id="KJF38642.1"/>
    </source>
</evidence>
<reference evidence="4 8" key="3">
    <citation type="journal article" date="2019" name="Nat. Med.">
        <title>A library of human gut bacterial isolates paired with longitudinal multiomics data enables mechanistic microbiome research.</title>
        <authorList>
            <person name="Poyet M."/>
            <person name="Groussin M."/>
            <person name="Gibbons S.M."/>
            <person name="Avila-Pacheco J."/>
            <person name="Jiang X."/>
            <person name="Kearney S.M."/>
            <person name="Perrotta A.R."/>
            <person name="Berdy B."/>
            <person name="Zhao S."/>
            <person name="Lieberman T.D."/>
            <person name="Swanson P.K."/>
            <person name="Smith M."/>
            <person name="Roesemann S."/>
            <person name="Alexander J.E."/>
            <person name="Rich S.A."/>
            <person name="Livny J."/>
            <person name="Vlamakis H."/>
            <person name="Clish C."/>
            <person name="Bullock K."/>
            <person name="Deik A."/>
            <person name="Scott J."/>
            <person name="Pierce K.A."/>
            <person name="Xavier R.J."/>
            <person name="Alm E.J."/>
        </authorList>
    </citation>
    <scope>NUCLEOTIDE SEQUENCE [LARGE SCALE GENOMIC DNA]</scope>
    <source>
        <strain evidence="4 8">BIOML-A7</strain>
    </source>
</reference>
<dbReference type="EMBL" id="WMZR01000016">
    <property type="protein sequence ID" value="MTS52341.1"/>
    <property type="molecule type" value="Genomic_DNA"/>
</dbReference>
<evidence type="ECO:0000313" key="2">
    <source>
        <dbReference type="EMBL" id="KUE74552.1"/>
    </source>
</evidence>
<keyword evidence="5" id="KW-1185">Reference proteome</keyword>
<reference evidence="3 7" key="4">
    <citation type="submission" date="2019-08" db="EMBL/GenBank/DDBJ databases">
        <title>In-depth cultivation of the pig gut microbiome towards novel bacterial diversity and tailored functional studies.</title>
        <authorList>
            <person name="Wylensek D."/>
            <person name="Hitch T.C.A."/>
            <person name="Clavel T."/>
        </authorList>
    </citation>
    <scope>NUCLEOTIDE SEQUENCE [LARGE SCALE GENOMIC DNA]</scope>
    <source>
        <strain evidence="3 7">WCA3-601-WT-6J</strain>
    </source>
</reference>
<evidence type="ECO:0000313" key="7">
    <source>
        <dbReference type="Proteomes" id="UP000431913"/>
    </source>
</evidence>
<evidence type="ECO:0000313" key="4">
    <source>
        <dbReference type="EMBL" id="MTS52341.1"/>
    </source>
</evidence>
<dbReference type="SUPFAM" id="SSF52777">
    <property type="entry name" value="CoA-dependent acyltransferases"/>
    <property type="match status" value="1"/>
</dbReference>
<accession>A0A0W7TL92</accession>
<evidence type="ECO:0000313" key="3">
    <source>
        <dbReference type="EMBL" id="MST91848.1"/>
    </source>
</evidence>
<dbReference type="Proteomes" id="UP000431913">
    <property type="component" value="Unassembled WGS sequence"/>
</dbReference>
<dbReference type="RefSeq" id="WP_050006404.1">
    <property type="nucleotide sequence ID" value="NZ_CAOJUJ010000074.1"/>
</dbReference>
<organism evidence="1 5">
    <name type="scientific">Ruthenibacterium lactatiformans</name>
    <dbReference type="NCBI Taxonomy" id="1550024"/>
    <lineage>
        <taxon>Bacteria</taxon>
        <taxon>Bacillati</taxon>
        <taxon>Bacillota</taxon>
        <taxon>Clostridia</taxon>
        <taxon>Eubacteriales</taxon>
        <taxon>Oscillospiraceae</taxon>
        <taxon>Ruthenibacterium</taxon>
    </lineage>
</organism>
<accession>A0A0D8IVC9</accession>
<dbReference type="EMBL" id="VUNJ01000006">
    <property type="protein sequence ID" value="MST91848.1"/>
    <property type="molecule type" value="Genomic_DNA"/>
</dbReference>
<proteinExistence type="predicted"/>
<evidence type="ECO:0008006" key="9">
    <source>
        <dbReference type="Google" id="ProtNLM"/>
    </source>
</evidence>
<evidence type="ECO:0000313" key="6">
    <source>
        <dbReference type="Proteomes" id="UP000053433"/>
    </source>
</evidence>
<dbReference type="GeneID" id="42858247"/>
<name>A0A0D8IVC9_9FIRM</name>
<comment type="caution">
    <text evidence="1">The sequence shown here is derived from an EMBL/GenBank/DDBJ whole genome shotgun (WGS) entry which is preliminary data.</text>
</comment>
<reference evidence="1" key="1">
    <citation type="submission" date="2015-02" db="EMBL/GenBank/DDBJ databases">
        <title>A novel member of the family Ruminococcaceae isolated from human feces.</title>
        <authorList>
            <person name="Shkoporov A.N."/>
            <person name="Chaplin A.V."/>
            <person name="Motuzova O.V."/>
            <person name="Kafarskaia L.I."/>
            <person name="Khokhlova E.V."/>
            <person name="Efimov B.A."/>
        </authorList>
    </citation>
    <scope>NUCLEOTIDE SEQUENCE [LARGE SCALE GENOMIC DNA]</scope>
    <source>
        <strain evidence="1">585-1</strain>
    </source>
</reference>
<dbReference type="EMBL" id="LMUA01000069">
    <property type="protein sequence ID" value="KUE74552.1"/>
    <property type="molecule type" value="Genomic_DNA"/>
</dbReference>
<dbReference type="AlphaFoldDB" id="A0A0D8IVC9"/>
<dbReference type="EMBL" id="JXXK01000035">
    <property type="protein sequence ID" value="KJF38642.1"/>
    <property type="molecule type" value="Genomic_DNA"/>
</dbReference>
<reference evidence="2 6" key="2">
    <citation type="submission" date="2015-10" db="EMBL/GenBank/DDBJ databases">
        <title>A novel member of the family Ruminococcaceae isolated from human faeces.</title>
        <authorList>
            <person name="Shkoporov A.N."/>
            <person name="Chaplin A.V."/>
            <person name="Motuzova O.V."/>
            <person name="Kafarskaia L.I."/>
            <person name="Efimov B.A."/>
        </authorList>
    </citation>
    <scope>NUCLEOTIDE SEQUENCE [LARGE SCALE GENOMIC DNA]</scope>
    <source>
        <strain evidence="2 6">668</strain>
    </source>
</reference>